<accession>A0A6L2NGD8</accession>
<gene>
    <name evidence="1" type="ORF">Tci_056120</name>
</gene>
<name>A0A6L2NGD8_TANCI</name>
<evidence type="ECO:0000313" key="1">
    <source>
        <dbReference type="EMBL" id="GEU84142.1"/>
    </source>
</evidence>
<reference evidence="1" key="1">
    <citation type="journal article" date="2019" name="Sci. Rep.">
        <title>Draft genome of Tanacetum cinerariifolium, the natural source of mosquito coil.</title>
        <authorList>
            <person name="Yamashiro T."/>
            <person name="Shiraishi A."/>
            <person name="Satake H."/>
            <person name="Nakayama K."/>
        </authorList>
    </citation>
    <scope>NUCLEOTIDE SEQUENCE</scope>
</reference>
<dbReference type="EMBL" id="BKCJ010008828">
    <property type="protein sequence ID" value="GEU84142.1"/>
    <property type="molecule type" value="Genomic_DNA"/>
</dbReference>
<comment type="caution">
    <text evidence="1">The sequence shown here is derived from an EMBL/GenBank/DDBJ whole genome shotgun (WGS) entry which is preliminary data.</text>
</comment>
<protein>
    <submittedName>
        <fullName evidence="1">Uncharacterized protein</fullName>
    </submittedName>
</protein>
<sequence>MMAPGGSFMTSFEDIKSFLSMHTPSNDWIRTYSKKMVCLHRREERNYMRIVFVQLGSTLALRGFMRAQKKKRMEEEAAGGATISEYWLCEFTNKETGVAISPKNVFFIVAGKEELTDPVQLAFHGYAPNYKTKSMISCYTSTAILARPHRAHGSAGLPAVVEIIPFPEWDGPNVVLAKPTSWVSGREKRTWGLGSGRSFPVIHQAPQETSVEILHDQENVIHYVQTFLRKFNRYSFFETPKVLLLAWDSVSKIKNAFGNKQYKPEDIQELFRKLFNDVQNIHEDLVEYINTSSWNRPSFYNNDEDDDEDYTIVMTPDFSIADSLSMGDKHLSTILETKSDEFIKYSVENLVPNVSEYEDLSDIESECDVPVCDNFITFSNSLFDADDNFSSSDDESFSDEDVPNEIYSNPLFDEEIMSIKIDPHHFNAEPALIESLLNQDSLIFLLLRSIIFSRSSSKLLYDNSSPRSLEEPNSENSDVIIESFFPSPILVEDSDSFIEDIDSFLTPDDSMPPDDDEIKPDTGVLTVKVMGDISEHYVLMPRLLPTQPTLASNEEKSPHLLSHRGFKAFLLSSESPMMIYGDDDEDYTIAITPNFLITDSLSMGDEHLSTIPETKSDEFIKSSVENLVLNPSESEDLSDIKTECDVPVYDNFTTFSNSLFDADDNFSSSDDESFSDEDVPKEIYSNPLFDEEIISIKIDPHHFNAESDLIEYLLNQDSSILSSPKIDSLLEEFSGELAHINLFPPGINEADFDPEEEIRLVGKLWYDKSSPRPPEEPNSKNYDVTIESFSPSPIPVEDSDSLMEEIDLFLTLDDSMPSDDDEIEPDTGVLTVKVMGDNSKHYVLMPRLLPTQPTLASNEEKYPHLLSHRGFKAFQLSSESPKMIYGGNIPNLDVSFLHFYPP</sequence>
<proteinExistence type="predicted"/>
<organism evidence="1">
    <name type="scientific">Tanacetum cinerariifolium</name>
    <name type="common">Dalmatian daisy</name>
    <name type="synonym">Chrysanthemum cinerariifolium</name>
    <dbReference type="NCBI Taxonomy" id="118510"/>
    <lineage>
        <taxon>Eukaryota</taxon>
        <taxon>Viridiplantae</taxon>
        <taxon>Streptophyta</taxon>
        <taxon>Embryophyta</taxon>
        <taxon>Tracheophyta</taxon>
        <taxon>Spermatophyta</taxon>
        <taxon>Magnoliopsida</taxon>
        <taxon>eudicotyledons</taxon>
        <taxon>Gunneridae</taxon>
        <taxon>Pentapetalae</taxon>
        <taxon>asterids</taxon>
        <taxon>campanulids</taxon>
        <taxon>Asterales</taxon>
        <taxon>Asteraceae</taxon>
        <taxon>Asteroideae</taxon>
        <taxon>Anthemideae</taxon>
        <taxon>Anthemidinae</taxon>
        <taxon>Tanacetum</taxon>
    </lineage>
</organism>
<dbReference type="AlphaFoldDB" id="A0A6L2NGD8"/>